<evidence type="ECO:0000313" key="2">
    <source>
        <dbReference type="Proteomes" id="UP000198571"/>
    </source>
</evidence>
<evidence type="ECO:0000313" key="1">
    <source>
        <dbReference type="EMBL" id="SES01002.1"/>
    </source>
</evidence>
<gene>
    <name evidence="1" type="ORF">SAMN05518684_106105</name>
</gene>
<dbReference type="AlphaFoldDB" id="A0A1H9TVE2"/>
<dbReference type="STRING" id="1601833.SAMN05518684_106105"/>
<dbReference type="EMBL" id="FOGT01000006">
    <property type="protein sequence ID" value="SES01002.1"/>
    <property type="molecule type" value="Genomic_DNA"/>
</dbReference>
<accession>A0A1H9TVE2</accession>
<dbReference type="Pfam" id="PF13170">
    <property type="entry name" value="DUF4003"/>
    <property type="match status" value="1"/>
</dbReference>
<dbReference type="RefSeq" id="WP_093050680.1">
    <property type="nucleotide sequence ID" value="NZ_FOGT01000006.1"/>
</dbReference>
<name>A0A1H9TVE2_9BACI</name>
<proteinExistence type="predicted"/>
<dbReference type="Proteomes" id="UP000198571">
    <property type="component" value="Unassembled WGS sequence"/>
</dbReference>
<keyword evidence="2" id="KW-1185">Reference proteome</keyword>
<organism evidence="1 2">
    <name type="scientific">Salipaludibacillus aurantiacus</name>
    <dbReference type="NCBI Taxonomy" id="1601833"/>
    <lineage>
        <taxon>Bacteria</taxon>
        <taxon>Bacillati</taxon>
        <taxon>Bacillota</taxon>
        <taxon>Bacilli</taxon>
        <taxon>Bacillales</taxon>
        <taxon>Bacillaceae</taxon>
    </lineage>
</organism>
<protein>
    <recommendedName>
        <fullName evidence="3">DUF4003 domain-containing protein</fullName>
    </recommendedName>
</protein>
<evidence type="ECO:0008006" key="3">
    <source>
        <dbReference type="Google" id="ProtNLM"/>
    </source>
</evidence>
<reference evidence="2" key="1">
    <citation type="submission" date="2016-10" db="EMBL/GenBank/DDBJ databases">
        <authorList>
            <person name="Varghese N."/>
            <person name="Submissions S."/>
        </authorList>
    </citation>
    <scope>NUCLEOTIDE SEQUENCE [LARGE SCALE GENOMIC DNA]</scope>
    <source>
        <strain evidence="2">S9</strain>
    </source>
</reference>
<sequence>MEVTDMKKVSQYKDIYKQLRNKFRWHVPDQRILMMAASFYVIKNTPFDLKAFTELADFIKKESSLFSTMRSHQRFTTAAMLLQRFEHPQEKYAEMTDLYDKLVKGGFARGAFTYISALVMLSGDPDDSAHESSIKRSLAVHKGMKTHHPFITSKNDYPLSVLLAQLDKEVEPLMDHVEYFYRDLNQNNFRKGNDLQFLSHILSIDNTFSPQQLVSQCQNMRDKLIQAKIKIKPMHYPEIGLLALVNADENDLHHIKELTEVLNTTKWFKWHKDLNTIMAANFAVREKIDQNDIVETGIFTTIETIIQAQQAAMIAAFAGGSAAATSGSNN</sequence>
<dbReference type="InterPro" id="IPR025062">
    <property type="entry name" value="DUF4003"/>
</dbReference>
<dbReference type="OrthoDB" id="1778393at2"/>